<dbReference type="InterPro" id="IPR008269">
    <property type="entry name" value="Lon_proteolytic"/>
</dbReference>
<keyword evidence="3" id="KW-0812">Transmembrane</keyword>
<dbReference type="GO" id="GO:0005524">
    <property type="term" value="F:ATP binding"/>
    <property type="evidence" value="ECO:0007669"/>
    <property type="project" value="InterPro"/>
</dbReference>
<dbReference type="EMBL" id="CP005290">
    <property type="protein sequence ID" value="AGK61276.1"/>
    <property type="molecule type" value="Genomic_DNA"/>
</dbReference>
<keyword evidence="3" id="KW-1133">Transmembrane helix</keyword>
<evidence type="ECO:0000313" key="6">
    <source>
        <dbReference type="Proteomes" id="UP000013307"/>
    </source>
</evidence>
<dbReference type="GeneID" id="15392922"/>
<dbReference type="InterPro" id="IPR027065">
    <property type="entry name" value="Lon_Prtase"/>
</dbReference>
<feature type="active site" evidence="2">
    <location>
        <position position="154"/>
    </location>
</feature>
<dbReference type="eggNOG" id="arCOG01937">
    <property type="taxonomic scope" value="Archaea"/>
</dbReference>
<gene>
    <name evidence="5" type="ORF">Asulf_01282</name>
</gene>
<dbReference type="Pfam" id="PF05362">
    <property type="entry name" value="Lon_C"/>
    <property type="match status" value="1"/>
</dbReference>
<dbReference type="GO" id="GO:0004252">
    <property type="term" value="F:serine-type endopeptidase activity"/>
    <property type="evidence" value="ECO:0007669"/>
    <property type="project" value="UniProtKB-UniRule"/>
</dbReference>
<dbReference type="PANTHER" id="PTHR10046">
    <property type="entry name" value="ATP DEPENDENT LON PROTEASE FAMILY MEMBER"/>
    <property type="match status" value="1"/>
</dbReference>
<reference evidence="5 6" key="1">
    <citation type="journal article" date="2013" name="Genome Announc.">
        <title>Complete Genome Sequence of the Thermophilic and Facultatively Chemolithoautotrophic Sulfate Reducer Archaeoglobus sulfaticallidus Strain PM70-1T.</title>
        <authorList>
            <person name="Stokke R."/>
            <person name="Hocking W.P."/>
            <person name="Steinsbu B.O."/>
            <person name="Steen I.H."/>
        </authorList>
    </citation>
    <scope>NUCLEOTIDE SEQUENCE [LARGE SCALE GENOMIC DNA]</scope>
    <source>
        <strain evidence="5">PM70-1</strain>
    </source>
</reference>
<dbReference type="InterPro" id="IPR020568">
    <property type="entry name" value="Ribosomal_Su5_D2-typ_SF"/>
</dbReference>
<feature type="active site" evidence="2">
    <location>
        <position position="111"/>
    </location>
</feature>
<keyword evidence="2" id="KW-0720">Serine protease</keyword>
<proteinExistence type="inferred from homology"/>
<dbReference type="MEROPS" id="S16.A12"/>
<organism evidence="5 6">
    <name type="scientific">Archaeoglobus sulfaticallidus PM70-1</name>
    <dbReference type="NCBI Taxonomy" id="387631"/>
    <lineage>
        <taxon>Archaea</taxon>
        <taxon>Methanobacteriati</taxon>
        <taxon>Methanobacteriota</taxon>
        <taxon>Archaeoglobi</taxon>
        <taxon>Archaeoglobales</taxon>
        <taxon>Archaeoglobaceae</taxon>
        <taxon>Archaeoglobus</taxon>
    </lineage>
</organism>
<dbReference type="OrthoDB" id="15525at2157"/>
<evidence type="ECO:0000259" key="4">
    <source>
        <dbReference type="PROSITE" id="PS51786"/>
    </source>
</evidence>
<dbReference type="GO" id="GO:0030163">
    <property type="term" value="P:protein catabolic process"/>
    <property type="evidence" value="ECO:0007669"/>
    <property type="project" value="InterPro"/>
</dbReference>
<dbReference type="HOGENOM" id="CLU_027628_0_0_2"/>
<accession>N0BL57</accession>
<evidence type="ECO:0000256" key="1">
    <source>
        <dbReference type="ARBA" id="ARBA00004127"/>
    </source>
</evidence>
<dbReference type="KEGG" id="ast:Asulf_01282"/>
<keyword evidence="2 5" id="KW-0645">Protease</keyword>
<dbReference type="Proteomes" id="UP000013307">
    <property type="component" value="Chromosome"/>
</dbReference>
<keyword evidence="3" id="KW-0472">Membrane</keyword>
<dbReference type="Gene3D" id="3.30.230.10">
    <property type="match status" value="1"/>
</dbReference>
<sequence>MRFKILLISVMLLLLIPLAEGEFVNAKEVTIKAVAVKSTQPPEGAVINISVIVTSGKGRVFVSTIPYTQIDMQGSAQLAALTACDLLGLDFTKYDFFFTIKADSPIVGGPSAGGVMTVAVISALKDLKIENDVYMTGMIYPDGFIGPVGGIPYKMKAAADMGAKIFLIPKGQRIVKVQETVEERKGPLIVVRTQTKDLDLYEYGKELGVKVVEVETVQEALAYFTGYTISKPKGKVNLFKYSELLKKLADRMEKDTRNLYQTVESYGVRNSPDELNRAKQLMEMAEESYGNGDYYTATSKYFQAKIELRKIYYEMVIRDESDLEREINDIGKEINATKSYLLSQEDIGIESLQIFGAAQERVTLAENYLYLARTSENRMIYYLALSKERVESAKVWLSLLETIKEDIPLNLDDVKRRAELYLSQAQSIAVYANQIGGYQSLIDGAEDDMDSARKQLEEGFYAGAAVSAMNGMVKASLSIELIGADKSSIDSKINSARKASEQAISEAEEYLTPVLSVAYYEFAKTMKNDTLENKILKLSYFKLSERLAKWMLSLSRYYPESNVVKVEYNLEELNNYSEPAASPTVPKLPTSNDVEKIIEGIEAIPSFTAVMFVVAVVISATYMTYKRK</sequence>
<evidence type="ECO:0000256" key="2">
    <source>
        <dbReference type="PROSITE-ProRule" id="PRU01122"/>
    </source>
</evidence>
<name>N0BL57_9EURY</name>
<dbReference type="PROSITE" id="PS51786">
    <property type="entry name" value="LON_PROTEOLYTIC"/>
    <property type="match status" value="1"/>
</dbReference>
<dbReference type="RefSeq" id="WP_015590874.1">
    <property type="nucleotide sequence ID" value="NC_021169.1"/>
</dbReference>
<dbReference type="STRING" id="387631.Asulf_01282"/>
<dbReference type="GO" id="GO:0012505">
    <property type="term" value="C:endomembrane system"/>
    <property type="evidence" value="ECO:0007669"/>
    <property type="project" value="UniProtKB-SubCell"/>
</dbReference>
<comment type="subcellular location">
    <subcellularLocation>
        <location evidence="1">Endomembrane system</location>
        <topology evidence="1">Multi-pass membrane protein</topology>
    </subcellularLocation>
</comment>
<dbReference type="InterPro" id="IPR014721">
    <property type="entry name" value="Ribsml_uS5_D2-typ_fold_subgr"/>
</dbReference>
<keyword evidence="6" id="KW-1185">Reference proteome</keyword>
<evidence type="ECO:0000313" key="5">
    <source>
        <dbReference type="EMBL" id="AGK61276.1"/>
    </source>
</evidence>
<dbReference type="PRINTS" id="PR00830">
    <property type="entry name" value="ENDOLAPTASE"/>
</dbReference>
<feature type="transmembrane region" description="Helical" evidence="3">
    <location>
        <begin position="603"/>
        <end position="625"/>
    </location>
</feature>
<dbReference type="GO" id="GO:0006508">
    <property type="term" value="P:proteolysis"/>
    <property type="evidence" value="ECO:0007669"/>
    <property type="project" value="UniProtKB-KW"/>
</dbReference>
<keyword evidence="2" id="KW-0378">Hydrolase</keyword>
<protein>
    <submittedName>
        <fullName evidence="5">Archaeal serine protease</fullName>
    </submittedName>
</protein>
<dbReference type="SUPFAM" id="SSF54211">
    <property type="entry name" value="Ribosomal protein S5 domain 2-like"/>
    <property type="match status" value="1"/>
</dbReference>
<dbReference type="GO" id="GO:0004176">
    <property type="term" value="F:ATP-dependent peptidase activity"/>
    <property type="evidence" value="ECO:0007669"/>
    <property type="project" value="UniProtKB-UniRule"/>
</dbReference>
<feature type="domain" description="Lon proteolytic" evidence="4">
    <location>
        <begin position="25"/>
        <end position="227"/>
    </location>
</feature>
<comment type="similarity">
    <text evidence="2">Belongs to the peptidase S16 family.</text>
</comment>
<evidence type="ECO:0000256" key="3">
    <source>
        <dbReference type="SAM" id="Phobius"/>
    </source>
</evidence>
<dbReference type="AlphaFoldDB" id="N0BL57"/>